<dbReference type="Pfam" id="PF07992">
    <property type="entry name" value="Pyr_redox_2"/>
    <property type="match status" value="1"/>
</dbReference>
<dbReference type="PANTHER" id="PTHR43755:SF1">
    <property type="entry name" value="FAD-DEPENDENT PYRIDINE NUCLEOTIDE-DISULPHIDE OXIDOREDUCTASE"/>
    <property type="match status" value="1"/>
</dbReference>
<organism evidence="2 3">
    <name type="scientific">Paraflavisolibacter caeni</name>
    <dbReference type="NCBI Taxonomy" id="2982496"/>
    <lineage>
        <taxon>Bacteria</taxon>
        <taxon>Pseudomonadati</taxon>
        <taxon>Bacteroidota</taxon>
        <taxon>Chitinophagia</taxon>
        <taxon>Chitinophagales</taxon>
        <taxon>Chitinophagaceae</taxon>
        <taxon>Paraflavisolibacter</taxon>
    </lineage>
</organism>
<dbReference type="AlphaFoldDB" id="A0A9X2XT72"/>
<evidence type="ECO:0000313" key="2">
    <source>
        <dbReference type="EMBL" id="MCU7547977.1"/>
    </source>
</evidence>
<reference evidence="2" key="1">
    <citation type="submission" date="2022-09" db="EMBL/GenBank/DDBJ databases">
        <authorList>
            <person name="Yuan C."/>
            <person name="Ke Z."/>
        </authorList>
    </citation>
    <scope>NUCLEOTIDE SEQUENCE</scope>
    <source>
        <strain evidence="2">LB-8</strain>
    </source>
</reference>
<dbReference type="InterPro" id="IPR023753">
    <property type="entry name" value="FAD/NAD-binding_dom"/>
</dbReference>
<sequence>MKLRVVVLGAGFGGLELSTILSEKMGDQLDLTLIDRNDSFFFGFSKLDVMFGQKAPEDVRLYYNNIRKLGVKFIRDTITFIDPVAKIVTTQHGTYEADVLVIALGADYDIAATTGLAEGGNEFYSFAGAERLRNALPTFSKGKVIVGVCSAPFKCPPAPSEAALLMHDYLTQRGIRNECEISIVMPFGLPIPPSPDTSKALLKAFAERNINFIPKHFIKAIDPSHKVAILDDETEMPFDLFLGIPKHCVPEVVEKSGMTVNGWIPVDRTNLKTQYPNVYAIGDVNSVGTPKAGVFAEGAAKIAAASIVKEFRDGEQPLPYKGDGTCYVEFGGGQVGKVYVDFFSGPSPFGIYTEASVDLVEDKHQFGSSREARWFNGTPNSAS</sequence>
<evidence type="ECO:0000259" key="1">
    <source>
        <dbReference type="Pfam" id="PF07992"/>
    </source>
</evidence>
<protein>
    <submittedName>
        <fullName evidence="2">NAD(P)/FAD-dependent oxidoreductase</fullName>
    </submittedName>
</protein>
<keyword evidence="3" id="KW-1185">Reference proteome</keyword>
<dbReference type="GO" id="GO:0016491">
    <property type="term" value="F:oxidoreductase activity"/>
    <property type="evidence" value="ECO:0007669"/>
    <property type="project" value="InterPro"/>
</dbReference>
<reference evidence="2" key="2">
    <citation type="submission" date="2023-04" db="EMBL/GenBank/DDBJ databases">
        <title>Paracnuella aquatica gen. nov., sp. nov., a member of the family Chitinophagaceae isolated from a hot spring.</title>
        <authorList>
            <person name="Wang C."/>
        </authorList>
    </citation>
    <scope>NUCLEOTIDE SEQUENCE</scope>
    <source>
        <strain evidence="2">LB-8</strain>
    </source>
</reference>
<name>A0A9X2XT72_9BACT</name>
<dbReference type="InterPro" id="IPR052541">
    <property type="entry name" value="SQRD"/>
</dbReference>
<comment type="caution">
    <text evidence="2">The sequence shown here is derived from an EMBL/GenBank/DDBJ whole genome shotgun (WGS) entry which is preliminary data.</text>
</comment>
<gene>
    <name evidence="2" type="ORF">OCK74_02575</name>
</gene>
<dbReference type="Proteomes" id="UP001155483">
    <property type="component" value="Unassembled WGS sequence"/>
</dbReference>
<evidence type="ECO:0000313" key="3">
    <source>
        <dbReference type="Proteomes" id="UP001155483"/>
    </source>
</evidence>
<dbReference type="Gene3D" id="3.50.50.60">
    <property type="entry name" value="FAD/NAD(P)-binding domain"/>
    <property type="match status" value="2"/>
</dbReference>
<dbReference type="PANTHER" id="PTHR43755">
    <property type="match status" value="1"/>
</dbReference>
<accession>A0A9X2XT72</accession>
<feature type="domain" description="FAD/NAD(P)-binding" evidence="1">
    <location>
        <begin position="4"/>
        <end position="287"/>
    </location>
</feature>
<dbReference type="PRINTS" id="PR00368">
    <property type="entry name" value="FADPNR"/>
</dbReference>
<dbReference type="SUPFAM" id="SSF51905">
    <property type="entry name" value="FAD/NAD(P)-binding domain"/>
    <property type="match status" value="2"/>
</dbReference>
<dbReference type="InterPro" id="IPR036188">
    <property type="entry name" value="FAD/NAD-bd_sf"/>
</dbReference>
<dbReference type="RefSeq" id="WP_279295421.1">
    <property type="nucleotide sequence ID" value="NZ_JAOTIF010000001.1"/>
</dbReference>
<dbReference type="EMBL" id="JAOTIF010000001">
    <property type="protein sequence ID" value="MCU7547977.1"/>
    <property type="molecule type" value="Genomic_DNA"/>
</dbReference>
<proteinExistence type="predicted"/>